<keyword evidence="4" id="KW-1185">Reference proteome</keyword>
<proteinExistence type="predicted"/>
<keyword evidence="2" id="KW-0472">Membrane</keyword>
<dbReference type="RefSeq" id="WP_179956394.1">
    <property type="nucleotide sequence ID" value="NZ_CP022163.1"/>
</dbReference>
<accession>A0A250I9L5</accession>
<evidence type="ECO:0000313" key="3">
    <source>
        <dbReference type="EMBL" id="ATB27903.1"/>
    </source>
</evidence>
<dbReference type="Proteomes" id="UP000217289">
    <property type="component" value="Chromosome"/>
</dbReference>
<dbReference type="KEGG" id="mbd:MEBOL_001348"/>
<feature type="transmembrane region" description="Helical" evidence="2">
    <location>
        <begin position="81"/>
        <end position="97"/>
    </location>
</feature>
<sequence length="260" mass="27774">MTLPSRQTLLLNLGCLLALLWLYGGDLWDGLRARSSEVSAFLAPPPVLWPAVVLGVLLVLVGVGLWGMATGRAEGFKGYRLLPILLVCALFFDLVLAEGQVPLDSETVASLSLRQFQEKAQVLVRNGKVPTSPDVLRPVVEELGQPPYLVRGERARAWSLQVRRDCSGPVQEAPGMEVGTLLYCVASGGERAWVSLVGLPAGSRFGMPAVYATEGKPYGVVIEEVPPEEPPEEGLLPFEGREEPPPASSDSGLSAPAPTP</sequence>
<dbReference type="EMBL" id="CP022163">
    <property type="protein sequence ID" value="ATB27903.1"/>
    <property type="molecule type" value="Genomic_DNA"/>
</dbReference>
<keyword evidence="2" id="KW-0812">Transmembrane</keyword>
<evidence type="ECO:0000256" key="1">
    <source>
        <dbReference type="SAM" id="MobiDB-lite"/>
    </source>
</evidence>
<keyword evidence="2" id="KW-1133">Transmembrane helix</keyword>
<gene>
    <name evidence="3" type="ORF">MEBOL_001348</name>
</gene>
<evidence type="ECO:0000313" key="4">
    <source>
        <dbReference type="Proteomes" id="UP000217289"/>
    </source>
</evidence>
<name>A0A250I9L5_9BACT</name>
<reference evidence="3 4" key="1">
    <citation type="submission" date="2017-06" db="EMBL/GenBank/DDBJ databases">
        <authorList>
            <person name="Kim H.J."/>
            <person name="Triplett B.A."/>
        </authorList>
    </citation>
    <scope>NUCLEOTIDE SEQUENCE [LARGE SCALE GENOMIC DNA]</scope>
    <source>
        <strain evidence="3 4">DSM 14713</strain>
    </source>
</reference>
<feature type="region of interest" description="Disordered" evidence="1">
    <location>
        <begin position="224"/>
        <end position="260"/>
    </location>
</feature>
<feature type="transmembrane region" description="Helical" evidence="2">
    <location>
        <begin position="48"/>
        <end position="69"/>
    </location>
</feature>
<organism evidence="3 4">
    <name type="scientific">Melittangium boletus DSM 14713</name>
    <dbReference type="NCBI Taxonomy" id="1294270"/>
    <lineage>
        <taxon>Bacteria</taxon>
        <taxon>Pseudomonadati</taxon>
        <taxon>Myxococcota</taxon>
        <taxon>Myxococcia</taxon>
        <taxon>Myxococcales</taxon>
        <taxon>Cystobacterineae</taxon>
        <taxon>Archangiaceae</taxon>
        <taxon>Melittangium</taxon>
    </lineage>
</organism>
<evidence type="ECO:0000256" key="2">
    <source>
        <dbReference type="SAM" id="Phobius"/>
    </source>
</evidence>
<dbReference type="AlphaFoldDB" id="A0A250I9L5"/>
<protein>
    <submittedName>
        <fullName evidence="3">Uncharacterized protein</fullName>
    </submittedName>
</protein>